<dbReference type="PANTHER" id="PTHR12697:SF5">
    <property type="entry name" value="DEOXYHYPUSINE HYDROXYLASE"/>
    <property type="match status" value="1"/>
</dbReference>
<dbReference type="InterPro" id="IPR016024">
    <property type="entry name" value="ARM-type_fold"/>
</dbReference>
<dbReference type="Pfam" id="PF13646">
    <property type="entry name" value="HEAT_2"/>
    <property type="match status" value="1"/>
</dbReference>
<dbReference type="GO" id="GO:0016491">
    <property type="term" value="F:oxidoreductase activity"/>
    <property type="evidence" value="ECO:0007669"/>
    <property type="project" value="TreeGrafter"/>
</dbReference>
<evidence type="ECO:0008006" key="3">
    <source>
        <dbReference type="Google" id="ProtNLM"/>
    </source>
</evidence>
<proteinExistence type="predicted"/>
<evidence type="ECO:0000313" key="2">
    <source>
        <dbReference type="Proteomes" id="UP000051012"/>
    </source>
</evidence>
<dbReference type="Proteomes" id="UP000051012">
    <property type="component" value="Unassembled WGS sequence"/>
</dbReference>
<dbReference type="SMART" id="SM00567">
    <property type="entry name" value="EZ_HEAT"/>
    <property type="match status" value="5"/>
</dbReference>
<gene>
    <name evidence="1" type="ORF">AMJ52_00005</name>
</gene>
<dbReference type="PANTHER" id="PTHR12697">
    <property type="entry name" value="PBS LYASE HEAT-LIKE PROTEIN"/>
    <property type="match status" value="1"/>
</dbReference>
<accession>A0A0S7YJS9</accession>
<dbReference type="Gene3D" id="1.25.10.10">
    <property type="entry name" value="Leucine-rich Repeat Variant"/>
    <property type="match status" value="2"/>
</dbReference>
<dbReference type="EMBL" id="LJNI01000001">
    <property type="protein sequence ID" value="KPJ74537.1"/>
    <property type="molecule type" value="Genomic_DNA"/>
</dbReference>
<dbReference type="AlphaFoldDB" id="A0A0S7YJS9"/>
<comment type="caution">
    <text evidence="1">The sequence shown here is derived from an EMBL/GenBank/DDBJ whole genome shotgun (WGS) entry which is preliminary data.</text>
</comment>
<reference evidence="1 2" key="1">
    <citation type="journal article" date="2015" name="Microbiome">
        <title>Genomic resolution of linkages in carbon, nitrogen, and sulfur cycling among widespread estuary sediment bacteria.</title>
        <authorList>
            <person name="Baker B.J."/>
            <person name="Lazar C.S."/>
            <person name="Teske A.P."/>
            <person name="Dick G.J."/>
        </authorList>
    </citation>
    <scope>NUCLEOTIDE SEQUENCE [LARGE SCALE GENOMIC DNA]</scope>
    <source>
        <strain evidence="1">DG_78</strain>
    </source>
</reference>
<evidence type="ECO:0000313" key="1">
    <source>
        <dbReference type="EMBL" id="KPJ74537.1"/>
    </source>
</evidence>
<dbReference type="SUPFAM" id="SSF48371">
    <property type="entry name" value="ARM repeat"/>
    <property type="match status" value="1"/>
</dbReference>
<protein>
    <recommendedName>
        <fullName evidence="3">HEAT repeat domain-containing protein</fullName>
    </recommendedName>
</protein>
<organism evidence="1 2">
    <name type="scientific">candidate division TA06 bacterium DG_78</name>
    <dbReference type="NCBI Taxonomy" id="1703772"/>
    <lineage>
        <taxon>Bacteria</taxon>
        <taxon>Bacteria division TA06</taxon>
    </lineage>
</organism>
<sequence length="729" mass="82226">MAEQLSEFHIDLIKQVGLGMNIARTYPKGHPSLMPVVQRLNVLLKEIPIEKESISLILIEKNIMIEEIRYPPKRLPIVRSVVDRFTRLGIKSITFSVDASENDIKEFFSAMAATAADLTDYGDIETLMRSKGITGIAINKYEVGVVSKDGEGLGGGSINWEYFLESLVASQTTMTDEERKKELGKFLAGIGVAGSEAAEEQTEKIVSGMEQLAFMVADQYGEDRWDEYSLVFSRMLAVLSPNIKKNIIKYRAENKKLATLFRTLVPTMSDQDIIDIIATKAKEKAPMDDEEVIDILKNVTGARLPAILSSLRVNVPQIDFEKIATRLMSELKATASPKDLDKISIKSLEAEMRKFFPKLRDPSHEERNKAIDSLMEFAEHLFERENYDLIRLLADRFDTMADKETEMSTFKKITEAIKHLYLTSHKLHRDDVVQFISRKFGKHLMRKEAAFLEKKNLIIRTINELRDINYVAELISLLWDPGTFVAARDALISLSDSSLSLLIETLKETEDRSVRMKMLDVLVKVGEPAVAEIKKLLSSREWYIRRNGAFILGEMKAHSAIDDIGRLLDDREERVQLEAVDALHKIGGPGVNEYIKKALDSKHHAVVIEAMKFLERDDVKHKIGEIPKWLKSRKGIPDKKEEQMRCEIIEVLGQVGDDTVVDSLVEVLNEGAFFKGDLLKPTKAAVLNALTKIGSPKALQALHDAAGHRDHFVAATAQDILKRKESKQS</sequence>
<dbReference type="InterPro" id="IPR011989">
    <property type="entry name" value="ARM-like"/>
</dbReference>
<dbReference type="InterPro" id="IPR004155">
    <property type="entry name" value="PBS_lyase_HEAT"/>
</dbReference>
<name>A0A0S7YJS9_UNCT6</name>